<reference evidence="2" key="1">
    <citation type="submission" date="2017-03" db="EMBL/GenBank/DDBJ databases">
        <authorList>
            <person name="Herbold C."/>
        </authorList>
    </citation>
    <scope>NUCLEOTIDE SEQUENCE [LARGE SCALE GENOMIC DNA]</scope>
</reference>
<dbReference type="EMBL" id="LT841358">
    <property type="protein sequence ID" value="SMH70661.1"/>
    <property type="molecule type" value="Genomic_DNA"/>
</dbReference>
<evidence type="ECO:0000313" key="2">
    <source>
        <dbReference type="Proteomes" id="UP000230607"/>
    </source>
</evidence>
<sequence>MIFADLSLGIEHVTFVTSTVALHA</sequence>
<keyword evidence="2" id="KW-1185">Reference proteome</keyword>
<accession>A0A2H1FD33</accession>
<name>A0A2H1FD33_9ARCH</name>
<proteinExistence type="predicted"/>
<organism evidence="1 2">
    <name type="scientific">Candidatus Nitrosotalea okcheonensis</name>
    <dbReference type="NCBI Taxonomy" id="1903276"/>
    <lineage>
        <taxon>Archaea</taxon>
        <taxon>Nitrososphaerota</taxon>
        <taxon>Nitrososphaeria</taxon>
        <taxon>Nitrosotaleales</taxon>
        <taxon>Nitrosotaleaceae</taxon>
        <taxon>Nitrosotalea</taxon>
    </lineage>
</organism>
<gene>
    <name evidence="1" type="ORF">NCS_10468</name>
</gene>
<dbReference type="Proteomes" id="UP000230607">
    <property type="component" value="Chromosome 1"/>
</dbReference>
<dbReference type="AlphaFoldDB" id="A0A2H1FD33"/>
<evidence type="ECO:0000313" key="1">
    <source>
        <dbReference type="EMBL" id="SMH70661.1"/>
    </source>
</evidence>
<protein>
    <submittedName>
        <fullName evidence="1">Uncharacterized protein</fullName>
    </submittedName>
</protein>